<evidence type="ECO:0000313" key="2">
    <source>
        <dbReference type="EMBL" id="CAK8674049.1"/>
    </source>
</evidence>
<evidence type="ECO:0000313" key="3">
    <source>
        <dbReference type="Proteomes" id="UP001642483"/>
    </source>
</evidence>
<dbReference type="EMBL" id="CAWYQH010000002">
    <property type="protein sequence ID" value="CAK8674049.1"/>
    <property type="molecule type" value="Genomic_DNA"/>
</dbReference>
<feature type="region of interest" description="Disordered" evidence="1">
    <location>
        <begin position="1"/>
        <end position="45"/>
    </location>
</feature>
<name>A0ABP0F2V8_CLALP</name>
<evidence type="ECO:0000256" key="1">
    <source>
        <dbReference type="SAM" id="MobiDB-lite"/>
    </source>
</evidence>
<sequence length="137" mass="14867">MSHLQPIQHSLDPANEHFHLNDGDEELPGLQPPLEATMTDEQSTPVKTLCRLTRNALSAKFKTTRAVTDKIRVEKGLHRGIVDSARRPVPLVASLPVLLPPHGGLESVPDEVEDSAAEGSSTDPSNSAESEYEPEKS</sequence>
<feature type="compositionally biased region" description="Polar residues" evidence="1">
    <location>
        <begin position="118"/>
        <end position="129"/>
    </location>
</feature>
<dbReference type="Proteomes" id="UP001642483">
    <property type="component" value="Unassembled WGS sequence"/>
</dbReference>
<keyword evidence="3" id="KW-1185">Reference proteome</keyword>
<organism evidence="2 3">
    <name type="scientific">Clavelina lepadiformis</name>
    <name type="common">Light-bulb sea squirt</name>
    <name type="synonym">Ascidia lepadiformis</name>
    <dbReference type="NCBI Taxonomy" id="159417"/>
    <lineage>
        <taxon>Eukaryota</taxon>
        <taxon>Metazoa</taxon>
        <taxon>Chordata</taxon>
        <taxon>Tunicata</taxon>
        <taxon>Ascidiacea</taxon>
        <taxon>Aplousobranchia</taxon>
        <taxon>Clavelinidae</taxon>
        <taxon>Clavelina</taxon>
    </lineage>
</organism>
<feature type="region of interest" description="Disordered" evidence="1">
    <location>
        <begin position="97"/>
        <end position="137"/>
    </location>
</feature>
<comment type="caution">
    <text evidence="2">The sequence shown here is derived from an EMBL/GenBank/DDBJ whole genome shotgun (WGS) entry which is preliminary data.</text>
</comment>
<protein>
    <submittedName>
        <fullName evidence="2">Uncharacterized protein</fullName>
    </submittedName>
</protein>
<accession>A0ABP0F2V8</accession>
<proteinExistence type="predicted"/>
<gene>
    <name evidence="2" type="ORF">CVLEPA_LOCUS3769</name>
</gene>
<reference evidence="2 3" key="1">
    <citation type="submission" date="2024-02" db="EMBL/GenBank/DDBJ databases">
        <authorList>
            <person name="Daric V."/>
            <person name="Darras S."/>
        </authorList>
    </citation>
    <scope>NUCLEOTIDE SEQUENCE [LARGE SCALE GENOMIC DNA]</scope>
</reference>